<dbReference type="SUPFAM" id="SSF64356">
    <property type="entry name" value="SNARE-like"/>
    <property type="match status" value="1"/>
</dbReference>
<dbReference type="CDD" id="cd14854">
    <property type="entry name" value="TRAPPC2L"/>
    <property type="match status" value="1"/>
</dbReference>
<proteinExistence type="inferred from homology"/>
<dbReference type="Proteomes" id="UP000887566">
    <property type="component" value="Unplaced"/>
</dbReference>
<evidence type="ECO:0000313" key="5">
    <source>
        <dbReference type="Proteomes" id="UP000887566"/>
    </source>
</evidence>
<sequence length="152" mass="16617">MAICVAVIDKDSAPLLIECALSSSNADERKAEQLRLHFFVHCALDIVDEKLNPAASSLTSATRSTELRELYLGALIANEDYKAFGYATNTRVKFVLVVGAGNNVFKDQDVRAIFKRLHSAYCDAIANPFHAPGEFLASRALIDTARDVLVKS</sequence>
<dbReference type="Pfam" id="PF04628">
    <property type="entry name" value="Sedlin_N"/>
    <property type="match status" value="1"/>
</dbReference>
<reference evidence="6" key="1">
    <citation type="submission" date="2022-11" db="UniProtKB">
        <authorList>
            <consortium name="WormBaseParasite"/>
        </authorList>
    </citation>
    <scope>IDENTIFICATION</scope>
</reference>
<keyword evidence="3" id="KW-0931">ER-Golgi transport</keyword>
<evidence type="ECO:0000256" key="3">
    <source>
        <dbReference type="ARBA" id="ARBA00022892"/>
    </source>
</evidence>
<dbReference type="GO" id="GO:0006888">
    <property type="term" value="P:endoplasmic reticulum to Golgi vesicle-mediated transport"/>
    <property type="evidence" value="ECO:0007669"/>
    <property type="project" value="InterPro"/>
</dbReference>
<evidence type="ECO:0000256" key="1">
    <source>
        <dbReference type="ARBA" id="ARBA00004556"/>
    </source>
</evidence>
<keyword evidence="5" id="KW-1185">Reference proteome</keyword>
<keyword evidence="3" id="KW-0813">Transport</keyword>
<dbReference type="PANTHER" id="PTHR12403">
    <property type="entry name" value="TRAFFICKING PROTEIN PARTICLE COMPLEX SUBUNIT 2"/>
    <property type="match status" value="1"/>
</dbReference>
<dbReference type="WBParaSite" id="PSAMB.scaffold906size38830.g9581.t1">
    <property type="protein sequence ID" value="PSAMB.scaffold906size38830.g9581.t1"/>
    <property type="gene ID" value="PSAMB.scaffold906size38830.g9581"/>
</dbReference>
<comment type="subcellular location">
    <subcellularLocation>
        <location evidence="1">Cytoplasm</location>
        <location evidence="1">Perinuclear region</location>
    </subcellularLocation>
</comment>
<dbReference type="InterPro" id="IPR044760">
    <property type="entry name" value="TRAPPC2L"/>
</dbReference>
<accession>A0A914XJU2</accession>
<dbReference type="AlphaFoldDB" id="A0A914XJU2"/>
<protein>
    <recommendedName>
        <fullName evidence="4">Trafficking protein particle complex subunit 2-like protein</fullName>
    </recommendedName>
</protein>
<evidence type="ECO:0000256" key="4">
    <source>
        <dbReference type="ARBA" id="ARBA00024408"/>
    </source>
</evidence>
<dbReference type="InterPro" id="IPR011012">
    <property type="entry name" value="Longin-like_dom_sf"/>
</dbReference>
<name>A0A914XJU2_9BILA</name>
<evidence type="ECO:0000256" key="2">
    <source>
        <dbReference type="ARBA" id="ARBA00006626"/>
    </source>
</evidence>
<organism evidence="5 6">
    <name type="scientific">Plectus sambesii</name>
    <dbReference type="NCBI Taxonomy" id="2011161"/>
    <lineage>
        <taxon>Eukaryota</taxon>
        <taxon>Metazoa</taxon>
        <taxon>Ecdysozoa</taxon>
        <taxon>Nematoda</taxon>
        <taxon>Chromadorea</taxon>
        <taxon>Plectida</taxon>
        <taxon>Plectina</taxon>
        <taxon>Plectoidea</taxon>
        <taxon>Plectidae</taxon>
        <taxon>Plectus</taxon>
    </lineage>
</organism>
<evidence type="ECO:0000313" key="6">
    <source>
        <dbReference type="WBParaSite" id="PSAMB.scaffold906size38830.g9581.t1"/>
    </source>
</evidence>
<dbReference type="GO" id="GO:0048471">
    <property type="term" value="C:perinuclear region of cytoplasm"/>
    <property type="evidence" value="ECO:0007669"/>
    <property type="project" value="UniProtKB-SubCell"/>
</dbReference>
<comment type="similarity">
    <text evidence="2">Belongs to the TRAPP small subunits family. Sedlin subfamily.</text>
</comment>
<dbReference type="Gene3D" id="3.30.450.70">
    <property type="match status" value="1"/>
</dbReference>
<dbReference type="InterPro" id="IPR006722">
    <property type="entry name" value="Sedlin"/>
</dbReference>